<keyword evidence="2" id="KW-0808">Transferase</keyword>
<dbReference type="Gene3D" id="3.30.200.20">
    <property type="entry name" value="Phosphorylase Kinase, domain 1"/>
    <property type="match status" value="1"/>
</dbReference>
<dbReference type="InterPro" id="IPR008271">
    <property type="entry name" value="Ser/Thr_kinase_AS"/>
</dbReference>
<dbReference type="InterPro" id="IPR050660">
    <property type="entry name" value="NEK_Ser/Thr_kinase"/>
</dbReference>
<evidence type="ECO:0000259" key="7">
    <source>
        <dbReference type="PROSITE" id="PS50011"/>
    </source>
</evidence>
<dbReference type="RefSeq" id="XP_012654455.1">
    <property type="nucleotide sequence ID" value="XM_012799001.1"/>
</dbReference>
<dbReference type="GO" id="GO:0005524">
    <property type="term" value="F:ATP binding"/>
    <property type="evidence" value="ECO:0007669"/>
    <property type="project" value="UniProtKB-KW"/>
</dbReference>
<dbReference type="KEGG" id="tet:TTHERM_000151978"/>
<dbReference type="EC" id="2.7.11.1" evidence="1"/>
<accession>W7X9I6</accession>
<dbReference type="eggNOG" id="KOG0588">
    <property type="taxonomic scope" value="Eukaryota"/>
</dbReference>
<feature type="coiled-coil region" evidence="6">
    <location>
        <begin position="359"/>
        <end position="440"/>
    </location>
</feature>
<dbReference type="EMBL" id="GG662603">
    <property type="protein sequence ID" value="EWS73058.1"/>
    <property type="molecule type" value="Genomic_DNA"/>
</dbReference>
<dbReference type="Pfam" id="PF00069">
    <property type="entry name" value="Pkinase"/>
    <property type="match status" value="1"/>
</dbReference>
<evidence type="ECO:0000313" key="9">
    <source>
        <dbReference type="Proteomes" id="UP000009168"/>
    </source>
</evidence>
<reference evidence="9" key="1">
    <citation type="journal article" date="2006" name="PLoS Biol.">
        <title>Macronuclear genome sequence of the ciliate Tetrahymena thermophila, a model eukaryote.</title>
        <authorList>
            <person name="Eisen J.A."/>
            <person name="Coyne R.S."/>
            <person name="Wu M."/>
            <person name="Wu D."/>
            <person name="Thiagarajan M."/>
            <person name="Wortman J.R."/>
            <person name="Badger J.H."/>
            <person name="Ren Q."/>
            <person name="Amedeo P."/>
            <person name="Jones K.M."/>
            <person name="Tallon L.J."/>
            <person name="Delcher A.L."/>
            <person name="Salzberg S.L."/>
            <person name="Silva J.C."/>
            <person name="Haas B.J."/>
            <person name="Majoros W.H."/>
            <person name="Farzad M."/>
            <person name="Carlton J.M."/>
            <person name="Smith R.K. Jr."/>
            <person name="Garg J."/>
            <person name="Pearlman R.E."/>
            <person name="Karrer K.M."/>
            <person name="Sun L."/>
            <person name="Manning G."/>
            <person name="Elde N.C."/>
            <person name="Turkewitz A.P."/>
            <person name="Asai D.J."/>
            <person name="Wilkes D.E."/>
            <person name="Wang Y."/>
            <person name="Cai H."/>
            <person name="Collins K."/>
            <person name="Stewart B.A."/>
            <person name="Lee S.R."/>
            <person name="Wilamowska K."/>
            <person name="Weinberg Z."/>
            <person name="Ruzzo W.L."/>
            <person name="Wloga D."/>
            <person name="Gaertig J."/>
            <person name="Frankel J."/>
            <person name="Tsao C.-C."/>
            <person name="Gorovsky M.A."/>
            <person name="Keeling P.J."/>
            <person name="Waller R.F."/>
            <person name="Patron N.J."/>
            <person name="Cherry J.M."/>
            <person name="Stover N.A."/>
            <person name="Krieger C.J."/>
            <person name="del Toro C."/>
            <person name="Ryder H.F."/>
            <person name="Williamson S.C."/>
            <person name="Barbeau R.A."/>
            <person name="Hamilton E.P."/>
            <person name="Orias E."/>
        </authorList>
    </citation>
    <scope>NUCLEOTIDE SEQUENCE [LARGE SCALE GENOMIC DNA]</scope>
    <source>
        <strain evidence="9">SB210</strain>
    </source>
</reference>
<keyword evidence="5" id="KW-0067">ATP-binding</keyword>
<dbReference type="PROSITE" id="PS50011">
    <property type="entry name" value="PROTEIN_KINASE_DOM"/>
    <property type="match status" value="1"/>
</dbReference>
<evidence type="ECO:0000256" key="5">
    <source>
        <dbReference type="ARBA" id="ARBA00022840"/>
    </source>
</evidence>
<keyword evidence="9" id="KW-1185">Reference proteome</keyword>
<evidence type="ECO:0000256" key="4">
    <source>
        <dbReference type="ARBA" id="ARBA00022777"/>
    </source>
</evidence>
<dbReference type="InParanoid" id="W7X9I6"/>
<evidence type="ECO:0000256" key="3">
    <source>
        <dbReference type="ARBA" id="ARBA00022741"/>
    </source>
</evidence>
<dbReference type="STRING" id="312017.W7X9I6"/>
<organism evidence="8 9">
    <name type="scientific">Tetrahymena thermophila (strain SB210)</name>
    <dbReference type="NCBI Taxonomy" id="312017"/>
    <lineage>
        <taxon>Eukaryota</taxon>
        <taxon>Sar</taxon>
        <taxon>Alveolata</taxon>
        <taxon>Ciliophora</taxon>
        <taxon>Intramacronucleata</taxon>
        <taxon>Oligohymenophorea</taxon>
        <taxon>Hymenostomatida</taxon>
        <taxon>Tetrahymenina</taxon>
        <taxon>Tetrahymenidae</taxon>
        <taxon>Tetrahymena</taxon>
    </lineage>
</organism>
<dbReference type="PANTHER" id="PTHR43671">
    <property type="entry name" value="SERINE/THREONINE-PROTEIN KINASE NEK"/>
    <property type="match status" value="1"/>
</dbReference>
<dbReference type="eggNOG" id="KOG0589">
    <property type="taxonomic scope" value="Eukaryota"/>
</dbReference>
<dbReference type="SMART" id="SM00220">
    <property type="entry name" value="S_TKc"/>
    <property type="match status" value="1"/>
</dbReference>
<keyword evidence="4 8" id="KW-0418">Kinase</keyword>
<dbReference type="GeneID" id="24437575"/>
<proteinExistence type="predicted"/>
<dbReference type="eggNOG" id="KOG0580">
    <property type="taxonomic scope" value="Eukaryota"/>
</dbReference>
<dbReference type="GO" id="GO:0004674">
    <property type="term" value="F:protein serine/threonine kinase activity"/>
    <property type="evidence" value="ECO:0007669"/>
    <property type="project" value="UniProtKB-EC"/>
</dbReference>
<dbReference type="SUPFAM" id="SSF56112">
    <property type="entry name" value="Protein kinase-like (PK-like)"/>
    <property type="match status" value="1"/>
</dbReference>
<protein>
    <recommendedName>
        <fullName evidence="1">non-specific serine/threonine protein kinase</fullName>
        <ecNumber evidence="1">2.7.11.1</ecNumber>
    </recommendedName>
</protein>
<gene>
    <name evidence="8" type="ORF">TTHERM_000151978</name>
</gene>
<dbReference type="PROSITE" id="PS00108">
    <property type="entry name" value="PROTEIN_KINASE_ST"/>
    <property type="match status" value="1"/>
</dbReference>
<sequence length="882" mass="103058">MEKFNNQQILEKYHNFSQLGQGAVSAIYYAENKQTGQPVAIKVVTKQKVANDKQENYYYQQELEITKAIIAKGKNENIVNILELIEGSSEYFIVTEYYKDGDLFNLLERFSFKFSPDIAISFCISIANGLSFLHSSKICHRDLKPENILIAKQADESYLIKIADFGISKMAEDMMKSTIGTITYMAPEILKCQEYDQKVDIWSFGCLIYEIFTGEQLFGGNSLKEVALKITGFQEDTLNKIPESKIPKSVTQIIKKCLKRQPAMRISLDQIIKDLLQAKTEMKINMTQSILVQSEEDSTQNCSNLYKEISEQQKEVVGATSHPSQIIFTDNLNNSFDNYSHDIDDTQSKEKESNENMLLKELSLQITKAESQKEENNQTLDEAYYITPKNNNLSNQNFQQSEDKNQQIKLKLLDEEQKNKKMLEKEKNNYNLKIQQKVELNQYQQKLTQNYDQISTQSDIEQSIVLEKKSNPNFLNNKLQMNLTPQPVKSNLDINYNYPYSDHKPYEYKNNNSNNQLYSQTPNITPFYQAQSNLSSNETKFGSIISSPYSTNQYSTQFNTPQSNQQYYSNLTANSIQPQKQISNTFQQNQQISPKIIVLNEPKYPYQVSPLVYNQQDFTQKSKLQQSPSYIDTNFQDQVSKNNQSKDIQSIFKLFNSSSQSTEQKIKQKIEIKINYDLNDYEKQSIFRELDSYASDPQFNYNNTQSVYQFKEEFFQDLQLKLPCVQIQNSADINILEFLSFIYSSFEQQQKDKKETPLHKFIGLIYKNQDYYIQFSPFIKENQKDLKAFLKSLYGILKMENNLSNIQRYDKLYQYTLNSKFQGFLGVFGSLLQMFKDKQQTEFLYAKHDKPKIQEYTHQKKPFKLEINDKRYFVHFINTNES</sequence>
<name>W7X9I6_TETTS</name>
<dbReference type="InterPro" id="IPR001245">
    <property type="entry name" value="Ser-Thr/Tyr_kinase_cat_dom"/>
</dbReference>
<evidence type="ECO:0000256" key="1">
    <source>
        <dbReference type="ARBA" id="ARBA00012513"/>
    </source>
</evidence>
<dbReference type="eggNOG" id="KOG0583">
    <property type="taxonomic scope" value="Eukaryota"/>
</dbReference>
<dbReference type="Proteomes" id="UP000009168">
    <property type="component" value="Unassembled WGS sequence"/>
</dbReference>
<dbReference type="PANTHER" id="PTHR43671:SF13">
    <property type="entry name" value="SERINE_THREONINE-PROTEIN KINASE NEK2"/>
    <property type="match status" value="1"/>
</dbReference>
<keyword evidence="6" id="KW-0175">Coiled coil</keyword>
<dbReference type="PRINTS" id="PR00109">
    <property type="entry name" value="TYRKINASE"/>
</dbReference>
<evidence type="ECO:0000256" key="2">
    <source>
        <dbReference type="ARBA" id="ARBA00022679"/>
    </source>
</evidence>
<feature type="domain" description="Protein kinase" evidence="7">
    <location>
        <begin position="13"/>
        <end position="277"/>
    </location>
</feature>
<evidence type="ECO:0000256" key="6">
    <source>
        <dbReference type="SAM" id="Coils"/>
    </source>
</evidence>
<dbReference type="InterPro" id="IPR011009">
    <property type="entry name" value="Kinase-like_dom_sf"/>
</dbReference>
<dbReference type="AlphaFoldDB" id="W7X9I6"/>
<dbReference type="Gene3D" id="1.10.510.10">
    <property type="entry name" value="Transferase(Phosphotransferase) domain 1"/>
    <property type="match status" value="1"/>
</dbReference>
<dbReference type="OrthoDB" id="303499at2759"/>
<dbReference type="InterPro" id="IPR000719">
    <property type="entry name" value="Prot_kinase_dom"/>
</dbReference>
<evidence type="ECO:0000313" key="8">
    <source>
        <dbReference type="EMBL" id="EWS73058.1"/>
    </source>
</evidence>
<keyword evidence="3" id="KW-0547">Nucleotide-binding</keyword>